<feature type="transmembrane region" description="Helical" evidence="2">
    <location>
        <begin position="323"/>
        <end position="344"/>
    </location>
</feature>
<comment type="function">
    <text evidence="1">Part of the tripartite ATP-independent periplasmic (TRAP) transport system.</text>
</comment>
<feature type="transmembrane region" description="Helical" evidence="2">
    <location>
        <begin position="31"/>
        <end position="50"/>
    </location>
</feature>
<keyword evidence="2" id="KW-0472">Membrane</keyword>
<keyword evidence="1" id="KW-0813">Transport</keyword>
<accession>A0A5C8PW44</accession>
<evidence type="ECO:0000313" key="4">
    <source>
        <dbReference type="EMBL" id="TXL82416.1"/>
    </source>
</evidence>
<dbReference type="PANTHER" id="PTHR43849">
    <property type="entry name" value="BLL3936 PROTEIN"/>
    <property type="match status" value="1"/>
</dbReference>
<dbReference type="PANTHER" id="PTHR43849:SF2">
    <property type="entry name" value="BLL3936 PROTEIN"/>
    <property type="match status" value="1"/>
</dbReference>
<evidence type="ECO:0000313" key="5">
    <source>
        <dbReference type="Proteomes" id="UP000321638"/>
    </source>
</evidence>
<feature type="transmembrane region" description="Helical" evidence="2">
    <location>
        <begin position="612"/>
        <end position="631"/>
    </location>
</feature>
<dbReference type="GO" id="GO:0005886">
    <property type="term" value="C:plasma membrane"/>
    <property type="evidence" value="ECO:0007669"/>
    <property type="project" value="UniProtKB-SubCell"/>
</dbReference>
<dbReference type="GO" id="GO:0022857">
    <property type="term" value="F:transmembrane transporter activity"/>
    <property type="evidence" value="ECO:0007669"/>
    <property type="project" value="UniProtKB-UniRule"/>
</dbReference>
<evidence type="ECO:0000256" key="2">
    <source>
        <dbReference type="SAM" id="Phobius"/>
    </source>
</evidence>
<dbReference type="Proteomes" id="UP000321638">
    <property type="component" value="Unassembled WGS sequence"/>
</dbReference>
<comment type="caution">
    <text evidence="4">The sequence shown here is derived from an EMBL/GenBank/DDBJ whole genome shotgun (WGS) entry which is preliminary data.</text>
</comment>
<feature type="transmembrane region" description="Helical" evidence="2">
    <location>
        <begin position="554"/>
        <end position="571"/>
    </location>
</feature>
<keyword evidence="2" id="KW-1133">Transmembrane helix</keyword>
<name>A0A5C8PW44_9HYPH</name>
<dbReference type="InterPro" id="IPR011853">
    <property type="entry name" value="TRAP_DctM-Dct_fused"/>
</dbReference>
<feature type="transmembrane region" description="Helical" evidence="2">
    <location>
        <begin position="156"/>
        <end position="177"/>
    </location>
</feature>
<reference evidence="4 5" key="1">
    <citation type="submission" date="2019-06" db="EMBL/GenBank/DDBJ databases">
        <title>New taxonomy in bacterial strain CC-CFT640, isolated from vineyard.</title>
        <authorList>
            <person name="Lin S.-Y."/>
            <person name="Tsai C.-F."/>
            <person name="Young C.-C."/>
        </authorList>
    </citation>
    <scope>NUCLEOTIDE SEQUENCE [LARGE SCALE GENOMIC DNA]</scope>
    <source>
        <strain evidence="4 5">CC-CFT640</strain>
    </source>
</reference>
<dbReference type="Pfam" id="PF06808">
    <property type="entry name" value="DctM"/>
    <property type="match status" value="1"/>
</dbReference>
<keyword evidence="1" id="KW-0997">Cell inner membrane</keyword>
<feature type="transmembrane region" description="Helical" evidence="2">
    <location>
        <begin position="521"/>
        <end position="548"/>
    </location>
</feature>
<dbReference type="InterPro" id="IPR010656">
    <property type="entry name" value="DctM"/>
</dbReference>
<feature type="transmembrane region" description="Helical" evidence="2">
    <location>
        <begin position="99"/>
        <end position="119"/>
    </location>
</feature>
<feature type="transmembrane region" description="Helical" evidence="2">
    <location>
        <begin position="441"/>
        <end position="461"/>
    </location>
</feature>
<feature type="transmembrane region" description="Helical" evidence="2">
    <location>
        <begin position="493"/>
        <end position="514"/>
    </location>
</feature>
<dbReference type="NCBIfam" id="TIGR02123">
    <property type="entry name" value="TRAP_fused"/>
    <property type="match status" value="1"/>
</dbReference>
<proteinExistence type="predicted"/>
<feature type="transmembrane region" description="Helical" evidence="2">
    <location>
        <begin position="413"/>
        <end position="429"/>
    </location>
</feature>
<evidence type="ECO:0000256" key="1">
    <source>
        <dbReference type="RuleBase" id="RU369079"/>
    </source>
</evidence>
<feature type="transmembrane region" description="Helical" evidence="2">
    <location>
        <begin position="62"/>
        <end position="79"/>
    </location>
</feature>
<dbReference type="RefSeq" id="WP_147845121.1">
    <property type="nucleotide sequence ID" value="NZ_VDUZ01000001.1"/>
</dbReference>
<dbReference type="OrthoDB" id="9759894at2"/>
<organism evidence="4 5">
    <name type="scientific">Vineibacter terrae</name>
    <dbReference type="NCBI Taxonomy" id="2586908"/>
    <lineage>
        <taxon>Bacteria</taxon>
        <taxon>Pseudomonadati</taxon>
        <taxon>Pseudomonadota</taxon>
        <taxon>Alphaproteobacteria</taxon>
        <taxon>Hyphomicrobiales</taxon>
        <taxon>Vineibacter</taxon>
    </lineage>
</organism>
<feature type="transmembrane region" description="Helical" evidence="2">
    <location>
        <begin position="248"/>
        <end position="274"/>
    </location>
</feature>
<sequence length="688" mass="72843">MTAVDVDVKKAEELERQFDAEMHFRPLLPPATWVVAALLFALSCFHYYTAGFGLLREQTHRGIHMAFVLGLIFMVFAANRRHADAAPVSTWWKPGGVPLHDWALLLAAAVASLYLPAIFEDIAFRVGNPLPMDVAMGTVLTLVVLEATRRTMGWPLVIIALGFIAYAFLGPWMPGILVHPGTTWSQLMDHLYLTSQGIYGIPIGVVATYVFHFVLFGVVAMRIGLGRLFLALAMAVAGRFAGGPAKVAIFGSALFGMISGSSVANAVTVGSLTIPMMKRLGYRPHFAAGVEATASTGGQITPPVMGAAAFLMVEYLSLPYQTIIIAAIVPAFLHFFGVFVQVHFEARRVGLRGLQPHEMPDWKAVLRADWVTLVPLAGLLWKLFDGSTPYLAAFWGITLCIVVGLARPAVGAVHAGGGAVAAALRAAFMDLVDAFVMGAKYALAVGGAAAAIGIIIGVVTLTGTALKFATIIVGVANDGASLLQGFLPTDRASLVLLFTLVMTALVCILMGCGVPTTATYIIMVTVAAPAMGLLGVAPLVTHFFVFYYGVLADVTPPVAVAAYAAASMAGADPFRTGNTAFRLALAKALVPFVFVFSPSLLLVLPGFSWGDFLFTLAGCMIGITFLGAAFSRYMLMPLAPWECWLLGIAALPTIAPGVPSTLVGIAMAVPVLARQVMAWRAPLSRQVS</sequence>
<keyword evidence="5" id="KW-1185">Reference proteome</keyword>
<feature type="transmembrane region" description="Helical" evidence="2">
    <location>
        <begin position="643"/>
        <end position="673"/>
    </location>
</feature>
<protein>
    <submittedName>
        <fullName evidence="4">TRAP transporter permease</fullName>
    </submittedName>
</protein>
<gene>
    <name evidence="4" type="ORF">FHP25_01595</name>
</gene>
<feature type="domain" description="TRAP C4-dicarboxylate transport system permease DctM subunit" evidence="3">
    <location>
        <begin position="140"/>
        <end position="603"/>
    </location>
</feature>
<keyword evidence="2" id="KW-0812">Transmembrane</keyword>
<feature type="transmembrane region" description="Helical" evidence="2">
    <location>
        <begin position="390"/>
        <end position="406"/>
    </location>
</feature>
<keyword evidence="1" id="KW-1003">Cell membrane</keyword>
<comment type="subcellular location">
    <subcellularLocation>
        <location evidence="1">Cell inner membrane</location>
        <topology evidence="1">Multi-pass membrane protein</topology>
    </subcellularLocation>
</comment>
<feature type="transmembrane region" description="Helical" evidence="2">
    <location>
        <begin position="225"/>
        <end position="242"/>
    </location>
</feature>
<dbReference type="EMBL" id="VDUZ01000001">
    <property type="protein sequence ID" value="TXL82416.1"/>
    <property type="molecule type" value="Genomic_DNA"/>
</dbReference>
<feature type="transmembrane region" description="Helical" evidence="2">
    <location>
        <begin position="197"/>
        <end position="218"/>
    </location>
</feature>
<evidence type="ECO:0000259" key="3">
    <source>
        <dbReference type="Pfam" id="PF06808"/>
    </source>
</evidence>
<dbReference type="AlphaFoldDB" id="A0A5C8PW44"/>
<feature type="transmembrane region" description="Helical" evidence="2">
    <location>
        <begin position="583"/>
        <end position="606"/>
    </location>
</feature>